<dbReference type="EMBL" id="LOCM01000015">
    <property type="protein sequence ID" value="PND48062.1"/>
    <property type="molecule type" value="Genomic_DNA"/>
</dbReference>
<name>A0A2N8LD28_9STRE</name>
<reference evidence="1 2" key="1">
    <citation type="submission" date="2015-12" db="EMBL/GenBank/DDBJ databases">
        <title>Streptococcus penaeicida sp. nov.</title>
        <authorList>
            <person name="Gomez-Gil B."/>
            <person name="Morales-Covarrubias M."/>
        </authorList>
    </citation>
    <scope>NUCLEOTIDE SEQUENCE [LARGE SCALE GENOMIC DNA]</scope>
    <source>
        <strain evidence="1 2">CAIM 1838</strain>
    </source>
</reference>
<organism evidence="1 2">
    <name type="scientific">Streptococcus penaeicida</name>
    <dbReference type="NCBI Taxonomy" id="1765960"/>
    <lineage>
        <taxon>Bacteria</taxon>
        <taxon>Bacillati</taxon>
        <taxon>Bacillota</taxon>
        <taxon>Bacilli</taxon>
        <taxon>Lactobacillales</taxon>
        <taxon>Streptococcaceae</taxon>
        <taxon>Streptococcus</taxon>
    </lineage>
</organism>
<dbReference type="Proteomes" id="UP000235963">
    <property type="component" value="Unassembled WGS sequence"/>
</dbReference>
<evidence type="ECO:0000313" key="2">
    <source>
        <dbReference type="Proteomes" id="UP000235963"/>
    </source>
</evidence>
<proteinExistence type="predicted"/>
<evidence type="ECO:0000313" key="1">
    <source>
        <dbReference type="EMBL" id="PND48062.1"/>
    </source>
</evidence>
<protein>
    <submittedName>
        <fullName evidence="1">Uncharacterized protein</fullName>
    </submittedName>
</protein>
<sequence length="65" mass="7498">MLEETVPQFLSFPSTVTPLTVEVPPPLKENIKKNKDIKQKIRQFCIKTQFLPSPQRQNGEQSEQS</sequence>
<keyword evidence="2" id="KW-1185">Reference proteome</keyword>
<dbReference type="AlphaFoldDB" id="A0A2N8LD28"/>
<comment type="caution">
    <text evidence="1">The sequence shown here is derived from an EMBL/GenBank/DDBJ whole genome shotgun (WGS) entry which is preliminary data.</text>
</comment>
<accession>A0A2N8LD28</accession>
<gene>
    <name evidence="1" type="ORF">AT575_04100</name>
</gene>